<evidence type="ECO:0000313" key="2">
    <source>
        <dbReference type="Proteomes" id="UP000831701"/>
    </source>
</evidence>
<accession>A0ACB8WKF7</accession>
<organism evidence="1 2">
    <name type="scientific">Scortum barcoo</name>
    <name type="common">barcoo grunter</name>
    <dbReference type="NCBI Taxonomy" id="214431"/>
    <lineage>
        <taxon>Eukaryota</taxon>
        <taxon>Metazoa</taxon>
        <taxon>Chordata</taxon>
        <taxon>Craniata</taxon>
        <taxon>Vertebrata</taxon>
        <taxon>Euteleostomi</taxon>
        <taxon>Actinopterygii</taxon>
        <taxon>Neopterygii</taxon>
        <taxon>Teleostei</taxon>
        <taxon>Neoteleostei</taxon>
        <taxon>Acanthomorphata</taxon>
        <taxon>Eupercaria</taxon>
        <taxon>Centrarchiformes</taxon>
        <taxon>Terapontoidei</taxon>
        <taxon>Terapontidae</taxon>
        <taxon>Scortum</taxon>
    </lineage>
</organism>
<gene>
    <name evidence="1" type="ORF">L3Q82_008013</name>
</gene>
<sequence length="105" mass="12384">MVLSQKRVDCPLWVGEEFLPQVEELKYLGVLFMSEGKMEQEMDRRIVERSQLRWFRHLVRMPPGRLPAGGVSGMSIREETPGARPRTPWRDYISRLSWEQEDIPV</sequence>
<protein>
    <submittedName>
        <fullName evidence="1">Uncharacterized protein</fullName>
    </submittedName>
</protein>
<evidence type="ECO:0000313" key="1">
    <source>
        <dbReference type="EMBL" id="KAI3368306.1"/>
    </source>
</evidence>
<name>A0ACB8WKF7_9TELE</name>
<dbReference type="Proteomes" id="UP000831701">
    <property type="component" value="Chromosome 8"/>
</dbReference>
<keyword evidence="2" id="KW-1185">Reference proteome</keyword>
<dbReference type="EMBL" id="CM041538">
    <property type="protein sequence ID" value="KAI3368306.1"/>
    <property type="molecule type" value="Genomic_DNA"/>
</dbReference>
<reference evidence="1" key="1">
    <citation type="submission" date="2022-04" db="EMBL/GenBank/DDBJ databases">
        <title>Jade perch genome.</title>
        <authorList>
            <person name="Chao B."/>
        </authorList>
    </citation>
    <scope>NUCLEOTIDE SEQUENCE</scope>
    <source>
        <strain evidence="1">CB-2022</strain>
    </source>
</reference>
<proteinExistence type="predicted"/>
<comment type="caution">
    <text evidence="1">The sequence shown here is derived from an EMBL/GenBank/DDBJ whole genome shotgun (WGS) entry which is preliminary data.</text>
</comment>